<protein>
    <submittedName>
        <fullName evidence="2">Endonuclease/exonuclease/phosphatase family protein</fullName>
    </submittedName>
</protein>
<keyword evidence="2" id="KW-0540">Nuclease</keyword>
<dbReference type="GO" id="GO:0016020">
    <property type="term" value="C:membrane"/>
    <property type="evidence" value="ECO:0007669"/>
    <property type="project" value="GOC"/>
</dbReference>
<feature type="domain" description="Endonuclease/exonuclease/phosphatase" evidence="1">
    <location>
        <begin position="10"/>
        <end position="242"/>
    </location>
</feature>
<keyword evidence="2" id="KW-0255">Endonuclease</keyword>
<evidence type="ECO:0000259" key="1">
    <source>
        <dbReference type="Pfam" id="PF03372"/>
    </source>
</evidence>
<dbReference type="GO" id="GO:0006506">
    <property type="term" value="P:GPI anchor biosynthetic process"/>
    <property type="evidence" value="ECO:0007669"/>
    <property type="project" value="TreeGrafter"/>
</dbReference>
<dbReference type="InterPro" id="IPR005135">
    <property type="entry name" value="Endo/exonuclease/phosphatase"/>
</dbReference>
<organism evidence="2">
    <name type="scientific">hydrothermal vent metagenome</name>
    <dbReference type="NCBI Taxonomy" id="652676"/>
    <lineage>
        <taxon>unclassified sequences</taxon>
        <taxon>metagenomes</taxon>
        <taxon>ecological metagenomes</taxon>
    </lineage>
</organism>
<gene>
    <name evidence="2" type="ORF">MNBD_GAMMA08-2316</name>
</gene>
<dbReference type="InterPro" id="IPR051916">
    <property type="entry name" value="GPI-anchor_lipid_remodeler"/>
</dbReference>
<dbReference type="EMBL" id="UOFH01000125">
    <property type="protein sequence ID" value="VAW60147.1"/>
    <property type="molecule type" value="Genomic_DNA"/>
</dbReference>
<keyword evidence="2" id="KW-0378">Hydrolase</keyword>
<sequence length="254" mass="28977">MESDLTLKVLTYNIHKGFSATNRRFVLHGIKDALRKVDADVVFLQEIQGEHRHHAKKIDNWPESSQFEFLADEIWAHHAYGKNAIYNKGHHGNAILSKYTFADWENINVSTMQSASRSLLHGTLELSPAGSRVHVICVHLGLFEHERAAQITRLIKRIDSHVAHNEPLIIAGDFNDWRGRAEHSLTSQLGLSEVFKHQQGQHVRSFPAWLPILPMDRIYSRGVEVINGYPLKGQPWQRLSDHLPLVAEFKVLSP</sequence>
<dbReference type="PANTHER" id="PTHR14859:SF1">
    <property type="entry name" value="PGAP2-INTERACTING PROTEIN"/>
    <property type="match status" value="1"/>
</dbReference>
<accession>A0A3B0XB11</accession>
<dbReference type="Gene3D" id="3.60.10.10">
    <property type="entry name" value="Endonuclease/exonuclease/phosphatase"/>
    <property type="match status" value="1"/>
</dbReference>
<dbReference type="GO" id="GO:0004527">
    <property type="term" value="F:exonuclease activity"/>
    <property type="evidence" value="ECO:0007669"/>
    <property type="project" value="UniProtKB-KW"/>
</dbReference>
<dbReference type="AlphaFoldDB" id="A0A3B0XB11"/>
<dbReference type="Pfam" id="PF03372">
    <property type="entry name" value="Exo_endo_phos"/>
    <property type="match status" value="1"/>
</dbReference>
<dbReference type="GO" id="GO:0004519">
    <property type="term" value="F:endonuclease activity"/>
    <property type="evidence" value="ECO:0007669"/>
    <property type="project" value="UniProtKB-KW"/>
</dbReference>
<proteinExistence type="predicted"/>
<name>A0A3B0XB11_9ZZZZ</name>
<dbReference type="PANTHER" id="PTHR14859">
    <property type="entry name" value="CALCOFLUOR WHITE HYPERSENSITIVE PROTEIN PRECURSOR"/>
    <property type="match status" value="1"/>
</dbReference>
<dbReference type="InterPro" id="IPR036691">
    <property type="entry name" value="Endo/exonu/phosph_ase_sf"/>
</dbReference>
<dbReference type="SUPFAM" id="SSF56219">
    <property type="entry name" value="DNase I-like"/>
    <property type="match status" value="1"/>
</dbReference>
<keyword evidence="2" id="KW-0269">Exonuclease</keyword>
<evidence type="ECO:0000313" key="2">
    <source>
        <dbReference type="EMBL" id="VAW60147.1"/>
    </source>
</evidence>
<reference evidence="2" key="1">
    <citation type="submission" date="2018-06" db="EMBL/GenBank/DDBJ databases">
        <authorList>
            <person name="Zhirakovskaya E."/>
        </authorList>
    </citation>
    <scope>NUCLEOTIDE SEQUENCE</scope>
</reference>